<keyword evidence="3" id="KW-0520">NAD</keyword>
<dbReference type="GO" id="GO:0005737">
    <property type="term" value="C:cytoplasm"/>
    <property type="evidence" value="ECO:0007669"/>
    <property type="project" value="TreeGrafter"/>
</dbReference>
<evidence type="ECO:0000256" key="5">
    <source>
        <dbReference type="PIRSR" id="PIRSR036492-1"/>
    </source>
</evidence>
<reference evidence="9 10" key="1">
    <citation type="submission" date="2019-04" db="EMBL/GenBank/DDBJ databases">
        <title>Bacillus caeni sp. nov., a bacterium isolated from mangrove sediment.</title>
        <authorList>
            <person name="Huang H."/>
            <person name="Mo K."/>
            <person name="Hu Y."/>
        </authorList>
    </citation>
    <scope>NUCLEOTIDE SEQUENCE [LARGE SCALE GENOMIC DNA]</scope>
    <source>
        <strain evidence="9 10">HB172195</strain>
    </source>
</reference>
<keyword evidence="2 4" id="KW-0560">Oxidoreductase</keyword>
<evidence type="ECO:0000256" key="6">
    <source>
        <dbReference type="PROSITE-ProRule" id="PRU10007"/>
    </source>
</evidence>
<feature type="active site" evidence="5 6">
    <location>
        <position position="210"/>
    </location>
</feature>
<dbReference type="Proteomes" id="UP000308230">
    <property type="component" value="Unassembled WGS sequence"/>
</dbReference>
<dbReference type="InterPro" id="IPR015590">
    <property type="entry name" value="Aldehyde_DH_dom"/>
</dbReference>
<dbReference type="PROSITE" id="PS00687">
    <property type="entry name" value="ALDEHYDE_DEHYDR_GLU"/>
    <property type="match status" value="1"/>
</dbReference>
<dbReference type="GO" id="GO:0006081">
    <property type="term" value="P:aldehyde metabolic process"/>
    <property type="evidence" value="ECO:0007669"/>
    <property type="project" value="InterPro"/>
</dbReference>
<dbReference type="OrthoDB" id="9762913at2"/>
<dbReference type="Gene3D" id="3.40.605.10">
    <property type="entry name" value="Aldehyde Dehydrogenase, Chain A, domain 1"/>
    <property type="match status" value="1"/>
</dbReference>
<evidence type="ECO:0000313" key="9">
    <source>
        <dbReference type="EMBL" id="TLS36133.1"/>
    </source>
</evidence>
<dbReference type="Pfam" id="PF00171">
    <property type="entry name" value="Aldedh"/>
    <property type="match status" value="1"/>
</dbReference>
<evidence type="ECO:0000256" key="2">
    <source>
        <dbReference type="ARBA" id="ARBA00023002"/>
    </source>
</evidence>
<dbReference type="InterPro" id="IPR016161">
    <property type="entry name" value="Ald_DH/histidinol_DH"/>
</dbReference>
<gene>
    <name evidence="9" type="ORF">FCL54_17265</name>
</gene>
<dbReference type="Gene3D" id="3.40.309.10">
    <property type="entry name" value="Aldehyde Dehydrogenase, Chain A, domain 2"/>
    <property type="match status" value="1"/>
</dbReference>
<feature type="active site" evidence="5">
    <location>
        <position position="244"/>
    </location>
</feature>
<dbReference type="FunFam" id="3.40.309.10:FF:000003">
    <property type="entry name" value="Aldehyde dehydrogenase"/>
    <property type="match status" value="1"/>
</dbReference>
<protein>
    <recommendedName>
        <fullName evidence="4">Aldehyde dehydrogenase</fullName>
    </recommendedName>
</protein>
<dbReference type="InterPro" id="IPR012394">
    <property type="entry name" value="Aldehyde_DH_NAD(P)"/>
</dbReference>
<keyword evidence="10" id="KW-1185">Reference proteome</keyword>
<dbReference type="GO" id="GO:0004029">
    <property type="term" value="F:aldehyde dehydrogenase (NAD+) activity"/>
    <property type="evidence" value="ECO:0007669"/>
    <property type="project" value="TreeGrafter"/>
</dbReference>
<dbReference type="CDD" id="cd07136">
    <property type="entry name" value="ALDH_YwdH-P39616"/>
    <property type="match status" value="1"/>
</dbReference>
<evidence type="ECO:0000256" key="4">
    <source>
        <dbReference type="PIRNR" id="PIRNR036492"/>
    </source>
</evidence>
<evidence type="ECO:0000256" key="3">
    <source>
        <dbReference type="ARBA" id="ARBA00023027"/>
    </source>
</evidence>
<organism evidence="9 10">
    <name type="scientific">Exobacillus caeni</name>
    <dbReference type="NCBI Taxonomy" id="2574798"/>
    <lineage>
        <taxon>Bacteria</taxon>
        <taxon>Bacillati</taxon>
        <taxon>Bacillota</taxon>
        <taxon>Bacilli</taxon>
        <taxon>Bacillales</taxon>
        <taxon>Guptibacillaceae</taxon>
        <taxon>Exobacillus</taxon>
    </lineage>
</organism>
<evidence type="ECO:0000313" key="10">
    <source>
        <dbReference type="Proteomes" id="UP000308230"/>
    </source>
</evidence>
<dbReference type="PANTHER" id="PTHR43570:SF16">
    <property type="entry name" value="ALDEHYDE DEHYDROGENASE TYPE III, ISOFORM Q"/>
    <property type="match status" value="1"/>
</dbReference>
<name>A0A5R9F5N9_9BACL</name>
<accession>A0A5R9F5N9</accession>
<feature type="domain" description="Aldehyde dehydrogenase" evidence="8">
    <location>
        <begin position="15"/>
        <end position="428"/>
    </location>
</feature>
<dbReference type="PIRSF" id="PIRSF036492">
    <property type="entry name" value="ALDH"/>
    <property type="match status" value="1"/>
</dbReference>
<dbReference type="AlphaFoldDB" id="A0A5R9F5N9"/>
<dbReference type="InterPro" id="IPR016160">
    <property type="entry name" value="Ald_DH_CS_CYS"/>
</dbReference>
<evidence type="ECO:0000259" key="8">
    <source>
        <dbReference type="Pfam" id="PF00171"/>
    </source>
</evidence>
<dbReference type="EMBL" id="SWLG01000013">
    <property type="protein sequence ID" value="TLS36133.1"/>
    <property type="molecule type" value="Genomic_DNA"/>
</dbReference>
<dbReference type="InterPro" id="IPR029510">
    <property type="entry name" value="Ald_DH_CS_GLU"/>
</dbReference>
<dbReference type="PROSITE" id="PS00070">
    <property type="entry name" value="ALDEHYDE_DEHYDR_CYS"/>
    <property type="match status" value="1"/>
</dbReference>
<proteinExistence type="inferred from homology"/>
<sequence length="456" mass="51052">MENYHSLLLKQKDYFAANKTKDVSFRLHQLKKLKKAIQNYEAELIKALKTDLNKSKTEAYMTEIGIIYEEINFVVKHLKDWAKPKTVKTPITHVGSKSKIYPEPYGSVLVIAPWNYPFQLAVAPLIGAMAAGNCAVMKPSELTPETSRVLSRLVQDTFDEEYISVVEGAVETSQALLKEDFDKIFFTGSTAVGKIIMEAAAKTLTPVTLELGGKSPCIVHKDANLELAAKRIVWGKFLNAGQTCVAPDYLLVHHEMKESLLEQMKITIREFYGENALQNENFTHIVSERHFDRLSNFLSDGNLVVGGKTERSSLIIEPTILDNISWDDPVMEDEIFGPILPVLTYKNVGDAIEQVNSRPKPLALYVFSEEEEIQQTVIDHISFGGGCINDTVYHLSSPYLPFGGVGASGMGAYHGKGSFDVFSHEKSILKQTTRFDIPLRYPNTKNALKKLKLIFK</sequence>
<evidence type="ECO:0000256" key="1">
    <source>
        <dbReference type="ARBA" id="ARBA00009986"/>
    </source>
</evidence>
<dbReference type="PANTHER" id="PTHR43570">
    <property type="entry name" value="ALDEHYDE DEHYDROGENASE"/>
    <property type="match status" value="1"/>
</dbReference>
<comment type="caution">
    <text evidence="9">The sequence shown here is derived from an EMBL/GenBank/DDBJ whole genome shotgun (WGS) entry which is preliminary data.</text>
</comment>
<evidence type="ECO:0000256" key="7">
    <source>
        <dbReference type="RuleBase" id="RU003345"/>
    </source>
</evidence>
<comment type="similarity">
    <text evidence="1 4 7">Belongs to the aldehyde dehydrogenase family.</text>
</comment>
<dbReference type="InterPro" id="IPR016162">
    <property type="entry name" value="Ald_DH_N"/>
</dbReference>
<dbReference type="SUPFAM" id="SSF53720">
    <property type="entry name" value="ALDH-like"/>
    <property type="match status" value="1"/>
</dbReference>
<dbReference type="FunFam" id="3.40.605.10:FF:000004">
    <property type="entry name" value="Aldehyde dehydrogenase"/>
    <property type="match status" value="1"/>
</dbReference>
<dbReference type="RefSeq" id="WP_138128068.1">
    <property type="nucleotide sequence ID" value="NZ_SWLG01000013.1"/>
</dbReference>
<dbReference type="InterPro" id="IPR016163">
    <property type="entry name" value="Ald_DH_C"/>
</dbReference>